<keyword evidence="11" id="KW-0325">Glycoprotein</keyword>
<keyword evidence="18" id="KW-1185">Reference proteome</keyword>
<dbReference type="InterPro" id="IPR011527">
    <property type="entry name" value="ABC1_TM_dom"/>
</dbReference>
<protein>
    <submittedName>
        <fullName evidence="16 17">Uncharacterized protein</fullName>
    </submittedName>
</protein>
<dbReference type="OMA" id="LITHYET"/>
<evidence type="ECO:0000256" key="8">
    <source>
        <dbReference type="ARBA" id="ARBA00022840"/>
    </source>
</evidence>
<dbReference type="HOGENOM" id="CLU_000604_17_2_1"/>
<feature type="transmembrane region" description="Helical" evidence="13">
    <location>
        <begin position="759"/>
        <end position="778"/>
    </location>
</feature>
<dbReference type="Pfam" id="PF00664">
    <property type="entry name" value="ABC_membrane"/>
    <property type="match status" value="2"/>
</dbReference>
<dbReference type="Proteomes" id="UP000006727">
    <property type="component" value="Chromosome 14"/>
</dbReference>
<evidence type="ECO:0000256" key="3">
    <source>
        <dbReference type="ARBA" id="ARBA00007577"/>
    </source>
</evidence>
<dbReference type="PROSITE" id="PS50929">
    <property type="entry name" value="ABC_TM1F"/>
    <property type="match status" value="2"/>
</dbReference>
<feature type="domain" description="ABC transmembrane type-1" evidence="15">
    <location>
        <begin position="720"/>
        <end position="1007"/>
    </location>
</feature>
<dbReference type="EMBL" id="ABEU02000014">
    <property type="protein sequence ID" value="PNR40496.1"/>
    <property type="molecule type" value="Genomic_DNA"/>
</dbReference>
<feature type="transmembrane region" description="Helical" evidence="13">
    <location>
        <begin position="719"/>
        <end position="739"/>
    </location>
</feature>
<dbReference type="PANTHER" id="PTHR45136">
    <property type="entry name" value="ABC TRANSPORTER DOMAIN-CONTAINING PROTEIN"/>
    <property type="match status" value="1"/>
</dbReference>
<comment type="similarity">
    <text evidence="3">Belongs to the ABC transporter superfamily. ABCB family. Multidrug resistance exporter (TC 3.A.1.201) subfamily.</text>
</comment>
<evidence type="ECO:0000259" key="15">
    <source>
        <dbReference type="PROSITE" id="PS50929"/>
    </source>
</evidence>
<dbReference type="InterPro" id="IPR003593">
    <property type="entry name" value="AAA+_ATPase"/>
</dbReference>
<dbReference type="GO" id="GO:0140359">
    <property type="term" value="F:ABC-type transporter activity"/>
    <property type="evidence" value="ECO:0007669"/>
    <property type="project" value="InterPro"/>
</dbReference>
<keyword evidence="10 13" id="KW-0472">Membrane</keyword>
<dbReference type="PROSITE" id="PS00211">
    <property type="entry name" value="ABC_TRANSPORTER_1"/>
    <property type="match status" value="2"/>
</dbReference>
<dbReference type="GO" id="GO:0016020">
    <property type="term" value="C:membrane"/>
    <property type="evidence" value="ECO:0000318"/>
    <property type="project" value="GO_Central"/>
</dbReference>
<keyword evidence="4" id="KW-0813">Transport</keyword>
<evidence type="ECO:0000256" key="13">
    <source>
        <dbReference type="SAM" id="Phobius"/>
    </source>
</evidence>
<dbReference type="InterPro" id="IPR003439">
    <property type="entry name" value="ABC_transporter-like_ATP-bd"/>
</dbReference>
<keyword evidence="8" id="KW-0067">ATP-binding</keyword>
<dbReference type="SUPFAM" id="SSF90123">
    <property type="entry name" value="ABC transporter transmembrane region"/>
    <property type="match status" value="2"/>
</dbReference>
<feature type="transmembrane region" description="Helical" evidence="13">
    <location>
        <begin position="67"/>
        <end position="99"/>
    </location>
</feature>
<evidence type="ECO:0000256" key="12">
    <source>
        <dbReference type="SAM" id="MobiDB-lite"/>
    </source>
</evidence>
<dbReference type="GO" id="GO:0005886">
    <property type="term" value="C:plasma membrane"/>
    <property type="evidence" value="ECO:0007669"/>
    <property type="project" value="UniProtKB-SubCell"/>
</dbReference>
<dbReference type="eggNOG" id="KOG0055">
    <property type="taxonomic scope" value="Eukaryota"/>
</dbReference>
<dbReference type="GO" id="GO:0016887">
    <property type="term" value="F:ATP hydrolysis activity"/>
    <property type="evidence" value="ECO:0007669"/>
    <property type="project" value="InterPro"/>
</dbReference>
<feature type="compositionally biased region" description="Low complexity" evidence="12">
    <location>
        <begin position="661"/>
        <end position="671"/>
    </location>
</feature>
<dbReference type="GO" id="GO:0005524">
    <property type="term" value="F:ATP binding"/>
    <property type="evidence" value="ECO:0007669"/>
    <property type="project" value="UniProtKB-KW"/>
</dbReference>
<name>A9TVR7_PHYPA</name>
<feature type="transmembrane region" description="Helical" evidence="13">
    <location>
        <begin position="300"/>
        <end position="320"/>
    </location>
</feature>
<dbReference type="CDD" id="cd18578">
    <property type="entry name" value="ABC_6TM_Pgp_ABCB1_D2_like"/>
    <property type="match status" value="1"/>
</dbReference>
<dbReference type="SMART" id="SM00382">
    <property type="entry name" value="AAA"/>
    <property type="match status" value="2"/>
</dbReference>
<evidence type="ECO:0000256" key="5">
    <source>
        <dbReference type="ARBA" id="ARBA00022692"/>
    </source>
</evidence>
<evidence type="ECO:0000256" key="6">
    <source>
        <dbReference type="ARBA" id="ARBA00022737"/>
    </source>
</evidence>
<accession>A9TVR7</accession>
<dbReference type="KEGG" id="ppp:112290919"/>
<dbReference type="Gramene" id="Pp3c14_2470V3.2">
    <property type="protein sequence ID" value="Pp3c14_2470V3.2"/>
    <property type="gene ID" value="Pp3c14_2470"/>
</dbReference>
<keyword evidence="7" id="KW-0547">Nucleotide-binding</keyword>
<feature type="domain" description="ABC transmembrane type-1" evidence="15">
    <location>
        <begin position="71"/>
        <end position="360"/>
    </location>
</feature>
<proteinExistence type="inferred from homology"/>
<comment type="subcellular location">
    <subcellularLocation>
        <location evidence="2">Cell membrane</location>
    </subcellularLocation>
    <subcellularLocation>
        <location evidence="1">Endomembrane system</location>
        <topology evidence="1">Multi-pass membrane protein</topology>
    </subcellularLocation>
</comment>
<dbReference type="Gene3D" id="1.20.1560.10">
    <property type="entry name" value="ABC transporter type 1, transmembrane domain"/>
    <property type="match status" value="1"/>
</dbReference>
<evidence type="ECO:0000313" key="16">
    <source>
        <dbReference type="EMBL" id="PNR40496.1"/>
    </source>
</evidence>
<reference evidence="16 18" key="1">
    <citation type="journal article" date="2008" name="Science">
        <title>The Physcomitrella genome reveals evolutionary insights into the conquest of land by plants.</title>
        <authorList>
            <person name="Rensing S."/>
            <person name="Lang D."/>
            <person name="Zimmer A."/>
            <person name="Terry A."/>
            <person name="Salamov A."/>
            <person name="Shapiro H."/>
            <person name="Nishiyama T."/>
            <person name="Perroud P.-F."/>
            <person name="Lindquist E."/>
            <person name="Kamisugi Y."/>
            <person name="Tanahashi T."/>
            <person name="Sakakibara K."/>
            <person name="Fujita T."/>
            <person name="Oishi K."/>
            <person name="Shin-I T."/>
            <person name="Kuroki Y."/>
            <person name="Toyoda A."/>
            <person name="Suzuki Y."/>
            <person name="Hashimoto A."/>
            <person name="Yamaguchi K."/>
            <person name="Sugano A."/>
            <person name="Kohara Y."/>
            <person name="Fujiyama A."/>
            <person name="Anterola A."/>
            <person name="Aoki S."/>
            <person name="Ashton N."/>
            <person name="Barbazuk W.B."/>
            <person name="Barker E."/>
            <person name="Bennetzen J."/>
            <person name="Bezanilla M."/>
            <person name="Blankenship R."/>
            <person name="Cho S.H."/>
            <person name="Dutcher S."/>
            <person name="Estelle M."/>
            <person name="Fawcett J.A."/>
            <person name="Gundlach H."/>
            <person name="Hanada K."/>
            <person name="Heyl A."/>
            <person name="Hicks K.A."/>
            <person name="Hugh J."/>
            <person name="Lohr M."/>
            <person name="Mayer K."/>
            <person name="Melkozernov A."/>
            <person name="Murata T."/>
            <person name="Nelson D."/>
            <person name="Pils B."/>
            <person name="Prigge M."/>
            <person name="Reiss B."/>
            <person name="Renner T."/>
            <person name="Rombauts S."/>
            <person name="Rushton P."/>
            <person name="Sanderfoot A."/>
            <person name="Schween G."/>
            <person name="Shiu S.-H."/>
            <person name="Stueber K."/>
            <person name="Theodoulou F.L."/>
            <person name="Tu H."/>
            <person name="Van de Peer Y."/>
            <person name="Verrier P.J."/>
            <person name="Waters E."/>
            <person name="Wood A."/>
            <person name="Yang L."/>
            <person name="Cove D."/>
            <person name="Cuming A."/>
            <person name="Hasebe M."/>
            <person name="Lucas S."/>
            <person name="Mishler D.B."/>
            <person name="Reski R."/>
            <person name="Grigoriev I."/>
            <person name="Quatrano R.S."/>
            <person name="Boore J.L."/>
        </authorList>
    </citation>
    <scope>NUCLEOTIDE SEQUENCE [LARGE SCALE GENOMIC DNA]</scope>
    <source>
        <strain evidence="17 18">cv. Gransden 2004</strain>
    </source>
</reference>
<evidence type="ECO:0000256" key="11">
    <source>
        <dbReference type="ARBA" id="ARBA00023180"/>
    </source>
</evidence>
<feature type="transmembrane region" description="Helical" evidence="13">
    <location>
        <begin position="332"/>
        <end position="352"/>
    </location>
</feature>
<dbReference type="InterPro" id="IPR027417">
    <property type="entry name" value="P-loop_NTPase"/>
</dbReference>
<evidence type="ECO:0000256" key="10">
    <source>
        <dbReference type="ARBA" id="ARBA00023136"/>
    </source>
</evidence>
<dbReference type="EnsemblPlants" id="Pp3c14_2470V3.1">
    <property type="protein sequence ID" value="Pp3c14_2470V3.1"/>
    <property type="gene ID" value="Pp3c14_2470"/>
</dbReference>
<dbReference type="GO" id="GO:0042626">
    <property type="term" value="F:ATPase-coupled transmembrane transporter activity"/>
    <property type="evidence" value="ECO:0000318"/>
    <property type="project" value="GO_Central"/>
</dbReference>
<dbReference type="CDD" id="cd03249">
    <property type="entry name" value="ABC_MTABC3_MDL1_MDL2"/>
    <property type="match status" value="2"/>
</dbReference>
<dbReference type="EnsemblPlants" id="Pp3c14_2470V3.2">
    <property type="protein sequence ID" value="Pp3c14_2470V3.2"/>
    <property type="gene ID" value="Pp3c14_2470"/>
</dbReference>
<dbReference type="PaxDb" id="3218-PP1S338_12V6.1"/>
<dbReference type="Pfam" id="PF00005">
    <property type="entry name" value="ABC_tran"/>
    <property type="match status" value="2"/>
</dbReference>
<organism evidence="16">
    <name type="scientific">Physcomitrium patens</name>
    <name type="common">Spreading-leaved earth moss</name>
    <name type="synonym">Physcomitrella patens</name>
    <dbReference type="NCBI Taxonomy" id="3218"/>
    <lineage>
        <taxon>Eukaryota</taxon>
        <taxon>Viridiplantae</taxon>
        <taxon>Streptophyta</taxon>
        <taxon>Embryophyta</taxon>
        <taxon>Bryophyta</taxon>
        <taxon>Bryophytina</taxon>
        <taxon>Bryopsida</taxon>
        <taxon>Funariidae</taxon>
        <taxon>Funariales</taxon>
        <taxon>Funariaceae</taxon>
        <taxon>Physcomitrium</taxon>
    </lineage>
</organism>
<dbReference type="RefSeq" id="XP_024393524.1">
    <property type="nucleotide sequence ID" value="XM_024537756.2"/>
</dbReference>
<dbReference type="PANTHER" id="PTHR45136:SF2">
    <property type="entry name" value="ABC TRANSPORTER DOMAIN-CONTAINING PROTEIN"/>
    <property type="match status" value="1"/>
</dbReference>
<dbReference type="GO" id="GO:0055085">
    <property type="term" value="P:transmembrane transport"/>
    <property type="evidence" value="ECO:0000318"/>
    <property type="project" value="GO_Central"/>
</dbReference>
<dbReference type="FunFam" id="1.20.1560.10:FF:000029">
    <property type="entry name" value="ABC transporter B family member 1"/>
    <property type="match status" value="1"/>
</dbReference>
<dbReference type="PROSITE" id="PS50893">
    <property type="entry name" value="ABC_TRANSPORTER_2"/>
    <property type="match status" value="2"/>
</dbReference>
<keyword evidence="9 13" id="KW-1133">Transmembrane helix</keyword>
<dbReference type="InterPro" id="IPR017871">
    <property type="entry name" value="ABC_transporter-like_CS"/>
</dbReference>
<dbReference type="GeneID" id="112290919"/>
<evidence type="ECO:0000313" key="18">
    <source>
        <dbReference type="Proteomes" id="UP000006727"/>
    </source>
</evidence>
<dbReference type="GO" id="GO:0012505">
    <property type="term" value="C:endomembrane system"/>
    <property type="evidence" value="ECO:0007669"/>
    <property type="project" value="UniProtKB-SubCell"/>
</dbReference>
<evidence type="ECO:0000256" key="1">
    <source>
        <dbReference type="ARBA" id="ARBA00004127"/>
    </source>
</evidence>
<dbReference type="CDD" id="cd18577">
    <property type="entry name" value="ABC_6TM_Pgp_ABCB1_D1_like"/>
    <property type="match status" value="1"/>
</dbReference>
<gene>
    <name evidence="17" type="primary">LOC112290919</name>
    <name evidence="16" type="ORF">PHYPA_017898</name>
</gene>
<evidence type="ECO:0000259" key="14">
    <source>
        <dbReference type="PROSITE" id="PS50893"/>
    </source>
</evidence>
<evidence type="ECO:0000256" key="7">
    <source>
        <dbReference type="ARBA" id="ARBA00022741"/>
    </source>
</evidence>
<feature type="transmembrane region" description="Helical" evidence="13">
    <location>
        <begin position="220"/>
        <end position="237"/>
    </location>
</feature>
<dbReference type="InterPro" id="IPR036640">
    <property type="entry name" value="ABC1_TM_sf"/>
</dbReference>
<reference evidence="16 18" key="2">
    <citation type="journal article" date="2018" name="Plant J.">
        <title>The Physcomitrella patens chromosome-scale assembly reveals moss genome structure and evolution.</title>
        <authorList>
            <person name="Lang D."/>
            <person name="Ullrich K.K."/>
            <person name="Murat F."/>
            <person name="Fuchs J."/>
            <person name="Jenkins J."/>
            <person name="Haas F.B."/>
            <person name="Piednoel M."/>
            <person name="Gundlach H."/>
            <person name="Van Bel M."/>
            <person name="Meyberg R."/>
            <person name="Vives C."/>
            <person name="Morata J."/>
            <person name="Symeonidi A."/>
            <person name="Hiss M."/>
            <person name="Muchero W."/>
            <person name="Kamisugi Y."/>
            <person name="Saleh O."/>
            <person name="Blanc G."/>
            <person name="Decker E.L."/>
            <person name="van Gessel N."/>
            <person name="Grimwood J."/>
            <person name="Hayes R.D."/>
            <person name="Graham S.W."/>
            <person name="Gunter L.E."/>
            <person name="McDaniel S.F."/>
            <person name="Hoernstein S.N.W."/>
            <person name="Larsson A."/>
            <person name="Li F.W."/>
            <person name="Perroud P.F."/>
            <person name="Phillips J."/>
            <person name="Ranjan P."/>
            <person name="Rokshar D.S."/>
            <person name="Rothfels C.J."/>
            <person name="Schneider L."/>
            <person name="Shu S."/>
            <person name="Stevenson D.W."/>
            <person name="Thummler F."/>
            <person name="Tillich M."/>
            <person name="Villarreal Aguilar J.C."/>
            <person name="Widiez T."/>
            <person name="Wong G.K."/>
            <person name="Wymore A."/>
            <person name="Zhang Y."/>
            <person name="Zimmer A.D."/>
            <person name="Quatrano R.S."/>
            <person name="Mayer K.F.X."/>
            <person name="Goodstein D."/>
            <person name="Casacuberta J.M."/>
            <person name="Vandepoele K."/>
            <person name="Reski R."/>
            <person name="Cuming A.C."/>
            <person name="Tuskan G.A."/>
            <person name="Maumus F."/>
            <person name="Salse J."/>
            <person name="Schmutz J."/>
            <person name="Rensing S.A."/>
        </authorList>
    </citation>
    <scope>NUCLEOTIDE SEQUENCE [LARGE SCALE GENOMIC DNA]</scope>
    <source>
        <strain evidence="17 18">cv. Gransden 2004</strain>
    </source>
</reference>
<dbReference type="SUPFAM" id="SSF52540">
    <property type="entry name" value="P-loop containing nucleoside triphosphate hydrolases"/>
    <property type="match status" value="2"/>
</dbReference>
<dbReference type="OrthoDB" id="6500128at2759"/>
<reference evidence="17" key="3">
    <citation type="submission" date="2020-12" db="UniProtKB">
        <authorList>
            <consortium name="EnsemblPlants"/>
        </authorList>
    </citation>
    <scope>IDENTIFICATION</scope>
</reference>
<evidence type="ECO:0000256" key="9">
    <source>
        <dbReference type="ARBA" id="ARBA00022989"/>
    </source>
</evidence>
<dbReference type="Gene3D" id="3.40.50.300">
    <property type="entry name" value="P-loop containing nucleotide triphosphate hydrolases"/>
    <property type="match status" value="2"/>
</dbReference>
<feature type="compositionally biased region" description="Polar residues" evidence="12">
    <location>
        <begin position="15"/>
        <end position="26"/>
    </location>
</feature>
<feature type="region of interest" description="Disordered" evidence="12">
    <location>
        <begin position="1"/>
        <end position="43"/>
    </location>
</feature>
<feature type="transmembrane region" description="Helical" evidence="13">
    <location>
        <begin position="119"/>
        <end position="142"/>
    </location>
</feature>
<feature type="region of interest" description="Disordered" evidence="12">
    <location>
        <begin position="659"/>
        <end position="695"/>
    </location>
</feature>
<keyword evidence="5 13" id="KW-0812">Transmembrane</keyword>
<dbReference type="Gramene" id="Pp3c14_2470V3.1">
    <property type="protein sequence ID" value="Pp3c14_2470V3.1"/>
    <property type="gene ID" value="Pp3c14_2470"/>
</dbReference>
<keyword evidence="6" id="KW-0677">Repeat</keyword>
<sequence length="1282" mass="138346">MEKVGGGSEAMKGQAGSQNQTFQTPENLPKDLSEGSGGESKADVDQKKVAPKVSFFLLFKYADAYDYLLMVLAFIGAVGDGSSFSIMLSVVGSLINTFGSSTNVSMDEFNKKVIEGTLGLTYIACGAFVCSFLEAGCALRTADRQASKMRAKYLKAILRQDVGFFDTSGANVAEVVNSVGTDTLVVQDAVGEKIGNFVMNMASFVSGFVVAFYLEWRLAMVLVAFLPILMIPGLLYGRALTGLARSMHAATLKAATVAEQSLSSIRTVYSFVGEQRTLTRYSQELDFTVKTGLRMGLAKGLATGANGVTFICWAVMAWYGSLLIMHQGLQGGTVLVCGLAAMMGGLGLGTALPNLRYIAEAQMAAHKMFTMIDRVPDIDSEDLSGQTPEKVTGTLELRNVNFAYPSRPKQTIFEDFNLVIPAGKTVALVGSSGSGKSTVIALLERYYDPLAGSVLVDGIKIKDLQLRWLRLQIGLVSQEPSLFATTIKDNIVFGKDGASMEEITEAAKAANAHTFISQLPKGYDTMVGEKGVQMSGGQKQRIAIARALLKNPPILLLDEATSALDSESERVVQTALDQAAVGRTTVVVAHRLSTIRNADLIAVVHAGRVVETGSHEELLMLEGGAYSSFVNIQNSQPEKDHLQVIDSDNLSNAPAAALQLRNSSSKRSSGSFRRDQSVRRSMSVRGYSDAAQSEEAGEKLKAPSIGRLLRLNKPEWKQAILGSIGAAGFGFVQPLYAYSLGSMVSTFFETDHDKMRVSIRNFSLIFSALGVGCLFTNVTRDYNFASMGERLTKRVRELMLTKVLTFEVAWFDEEEHSSSAVCSQLASDATVVRSLVGDRLSLLVQTGAAILLACILGLVTAGLFALVMILTQPICILCFYGKKVLLKKMSEGNLKSQGQSMQVASEAVANHRTITAFSSQNVVLKSFSSTQTVLQRGALRRALIAGVGLGLAQFAMLATWAFFFWFGARLINQHKLSFAGMFKVLFVLISTGRMIAEAGSATSDLAKGSQSAATIFGILDRKSRILAQEGSLEKVEGHIELKDVHFAYPMRPDVKVFRGFSLKVQAGHSIALVGQSGSGKSTIISLIERFYDPLKGAVYIDFRDIKTFPLKTLRRYIGLVGQEPTLFAGTIRDNILYGKEDATEAEVIEAAKSANAHSFISGLSNGYDTNTGERGLQLSGGQKQRIAIARAILKNPAILLLDEATSALDSQSEKVVQDALDRIMVGRSTIVVAHRLSTIQNAHSIAVISEGTICEQGWHHELLAKRGAYFELVKLQNHSPSS</sequence>
<evidence type="ECO:0000256" key="2">
    <source>
        <dbReference type="ARBA" id="ARBA00004236"/>
    </source>
</evidence>
<feature type="transmembrane region" description="Helical" evidence="13">
    <location>
        <begin position="942"/>
        <end position="966"/>
    </location>
</feature>
<feature type="domain" description="ABC transporter" evidence="14">
    <location>
        <begin position="395"/>
        <end position="631"/>
    </location>
</feature>
<dbReference type="FunFam" id="3.40.50.300:FF:000205">
    <property type="entry name" value="ABC transporter B family member 4"/>
    <property type="match status" value="2"/>
</dbReference>
<evidence type="ECO:0000313" key="17">
    <source>
        <dbReference type="EnsemblPlants" id="Pp3c14_2470V3.1"/>
    </source>
</evidence>
<feature type="domain" description="ABC transporter" evidence="14">
    <location>
        <begin position="1039"/>
        <end position="1275"/>
    </location>
</feature>
<evidence type="ECO:0000256" key="4">
    <source>
        <dbReference type="ARBA" id="ARBA00022448"/>
    </source>
</evidence>